<organism evidence="1">
    <name type="scientific">Alsobacter sp. KACC 23698</name>
    <dbReference type="NCBI Taxonomy" id="3149229"/>
    <lineage>
        <taxon>Bacteria</taxon>
        <taxon>Pseudomonadati</taxon>
        <taxon>Pseudomonadota</taxon>
        <taxon>Alphaproteobacteria</taxon>
        <taxon>Hyphomicrobiales</taxon>
        <taxon>Alsobacteraceae</taxon>
        <taxon>Alsobacter</taxon>
    </lineage>
</organism>
<proteinExistence type="predicted"/>
<dbReference type="InterPro" id="IPR003737">
    <property type="entry name" value="GlcNAc_PI_deacetylase-related"/>
</dbReference>
<accession>A0AAU7JJU8</accession>
<dbReference type="Gene3D" id="3.40.50.10320">
    <property type="entry name" value="LmbE-like"/>
    <property type="match status" value="1"/>
</dbReference>
<evidence type="ECO:0000313" key="1">
    <source>
        <dbReference type="EMBL" id="XBO40467.1"/>
    </source>
</evidence>
<dbReference type="RefSeq" id="WP_406857327.1">
    <property type="nucleotide sequence ID" value="NZ_CP157484.1"/>
</dbReference>
<name>A0AAU7JJU8_9HYPH</name>
<dbReference type="GO" id="GO:0016811">
    <property type="term" value="F:hydrolase activity, acting on carbon-nitrogen (but not peptide) bonds, in linear amides"/>
    <property type="evidence" value="ECO:0007669"/>
    <property type="project" value="TreeGrafter"/>
</dbReference>
<gene>
    <name evidence="1" type="ORF">ABEG18_06785</name>
</gene>
<dbReference type="PANTHER" id="PTHR12993:SF29">
    <property type="entry name" value="BLR3841 PROTEIN"/>
    <property type="match status" value="1"/>
</dbReference>
<reference evidence="1" key="1">
    <citation type="submission" date="2024-05" db="EMBL/GenBank/DDBJ databases">
        <authorList>
            <person name="Kim S."/>
            <person name="Heo J."/>
            <person name="Choi H."/>
            <person name="Choi Y."/>
            <person name="Kwon S.-W."/>
            <person name="Kim Y."/>
        </authorList>
    </citation>
    <scope>NUCLEOTIDE SEQUENCE</scope>
    <source>
        <strain evidence="1">KACC 23698</strain>
    </source>
</reference>
<dbReference type="AlphaFoldDB" id="A0AAU7JJU8"/>
<dbReference type="EMBL" id="CP157484">
    <property type="protein sequence ID" value="XBO40467.1"/>
    <property type="molecule type" value="Genomic_DNA"/>
</dbReference>
<dbReference type="InterPro" id="IPR024078">
    <property type="entry name" value="LmbE-like_dom_sf"/>
</dbReference>
<protein>
    <submittedName>
        <fullName evidence="1">PIG-L deacetylase family protein</fullName>
    </submittedName>
</protein>
<sequence length="271" mass="30126">MRRIVRALVDRLPSPLVRLVHPWVSSSLLLRRPADLLSEAQIAQFGPSLVIAPHPDDETLGCGGVIALLRSVGHDVHVLFVTDGSASHPTDAQARARLVAARRREALGALGVLGVPPEAAHFAMLPDGALPTEAEEGFDEAVRVVGRELEPLAFQTVLLPWRRDSSPDHRAAWDIVTASLRQLRRKPRILEFPVWAWLRDEDAPAEGEMRFLRAPIAGVQRVKRRAIACYATQLCDSFEGGKGSFRLRRSFLAHFDRAEELLFEQKPPDRT</sequence>
<dbReference type="PANTHER" id="PTHR12993">
    <property type="entry name" value="N-ACETYLGLUCOSAMINYL-PHOSPHATIDYLINOSITOL DE-N-ACETYLASE-RELATED"/>
    <property type="match status" value="1"/>
</dbReference>
<dbReference type="SUPFAM" id="SSF102588">
    <property type="entry name" value="LmbE-like"/>
    <property type="match status" value="1"/>
</dbReference>
<dbReference type="Pfam" id="PF02585">
    <property type="entry name" value="PIG-L"/>
    <property type="match status" value="1"/>
</dbReference>